<dbReference type="PANTHER" id="PTHR43833:SF5">
    <property type="entry name" value="TRK SYSTEM POTASSIUM UPTAKE PROTEIN TRKA"/>
    <property type="match status" value="1"/>
</dbReference>
<dbReference type="RefSeq" id="WP_222920736.1">
    <property type="nucleotide sequence ID" value="NZ_CP082286.1"/>
</dbReference>
<dbReference type="GeneID" id="67210748"/>
<name>A0ABD5MQ85_9EURY</name>
<dbReference type="Gene3D" id="3.30.70.1450">
    <property type="entry name" value="Regulator of K+ conductance, C-terminal domain"/>
    <property type="match status" value="1"/>
</dbReference>
<dbReference type="PANTHER" id="PTHR43833">
    <property type="entry name" value="POTASSIUM CHANNEL PROTEIN 2-RELATED-RELATED"/>
    <property type="match status" value="1"/>
</dbReference>
<dbReference type="InterPro" id="IPR006036">
    <property type="entry name" value="K_uptake_TrkA"/>
</dbReference>
<evidence type="ECO:0000259" key="7">
    <source>
        <dbReference type="PROSITE" id="PS51201"/>
    </source>
</evidence>
<dbReference type="Gene3D" id="3.40.50.720">
    <property type="entry name" value="NAD(P)-binding Rossmann-like Domain"/>
    <property type="match status" value="1"/>
</dbReference>
<evidence type="ECO:0000259" key="8">
    <source>
        <dbReference type="PROSITE" id="PS51202"/>
    </source>
</evidence>
<dbReference type="PROSITE" id="PS51202">
    <property type="entry name" value="RCK_C"/>
    <property type="match status" value="1"/>
</dbReference>
<evidence type="ECO:0000256" key="5">
    <source>
        <dbReference type="ARBA" id="ARBA00023027"/>
    </source>
</evidence>
<dbReference type="InterPro" id="IPR036721">
    <property type="entry name" value="RCK_C_sf"/>
</dbReference>
<evidence type="ECO:0000256" key="2">
    <source>
        <dbReference type="ARBA" id="ARBA00022448"/>
    </source>
</evidence>
<sequence length="218" mass="23376">MKIVIVGYGRVGSRTARVLDEEGHDVVVVDNDHTKVERARERGFRVIEGDGSNPSVLADAGVAHSDAVGAITGDPKLNFDICMEAKELGDCRTVMRVSEDFHEEIYDEFERAVDEIIYPERLGAAGAKTAMLGGDFNAIGDLTERLQLVTVAVDDDAPVIGGHVNELSVDGARVYAHGRAREPLTIPLPGTTVRSGDRIAVLAETDRVGDVRAALLGD</sequence>
<dbReference type="Pfam" id="PF02080">
    <property type="entry name" value="TrkA_C"/>
    <property type="match status" value="1"/>
</dbReference>
<gene>
    <name evidence="9" type="ORF">ACFFOL_10625</name>
</gene>
<evidence type="ECO:0000256" key="4">
    <source>
        <dbReference type="ARBA" id="ARBA00022958"/>
    </source>
</evidence>
<feature type="domain" description="RCK C-terminal" evidence="8">
    <location>
        <begin position="136"/>
        <end position="217"/>
    </location>
</feature>
<feature type="domain" description="RCK N-terminal" evidence="7">
    <location>
        <begin position="1"/>
        <end position="117"/>
    </location>
</feature>
<dbReference type="InterPro" id="IPR003148">
    <property type="entry name" value="RCK_N"/>
</dbReference>
<comment type="function">
    <text evidence="1">Part of a potassium transport system.</text>
</comment>
<evidence type="ECO:0000313" key="10">
    <source>
        <dbReference type="Proteomes" id="UP001589595"/>
    </source>
</evidence>
<dbReference type="Proteomes" id="UP001589595">
    <property type="component" value="Unassembled WGS sequence"/>
</dbReference>
<protein>
    <submittedName>
        <fullName evidence="9">Potassium channel family protein</fullName>
    </submittedName>
</protein>
<organism evidence="9 10">
    <name type="scientific">Halobaculum roseum</name>
    <dbReference type="NCBI Taxonomy" id="2175149"/>
    <lineage>
        <taxon>Archaea</taxon>
        <taxon>Methanobacteriati</taxon>
        <taxon>Methanobacteriota</taxon>
        <taxon>Stenosarchaea group</taxon>
        <taxon>Halobacteria</taxon>
        <taxon>Halobacteriales</taxon>
        <taxon>Haloferacaceae</taxon>
        <taxon>Halobaculum</taxon>
    </lineage>
</organism>
<keyword evidence="3" id="KW-0633">Potassium transport</keyword>
<accession>A0ABD5MQ85</accession>
<evidence type="ECO:0000313" key="9">
    <source>
        <dbReference type="EMBL" id="MFB9824615.1"/>
    </source>
</evidence>
<dbReference type="SUPFAM" id="SSF51735">
    <property type="entry name" value="NAD(P)-binding Rossmann-fold domains"/>
    <property type="match status" value="1"/>
</dbReference>
<dbReference type="Pfam" id="PF02254">
    <property type="entry name" value="TrkA_N"/>
    <property type="match status" value="1"/>
</dbReference>
<evidence type="ECO:0000256" key="1">
    <source>
        <dbReference type="ARBA" id="ARBA00003660"/>
    </source>
</evidence>
<dbReference type="GO" id="GO:0006813">
    <property type="term" value="P:potassium ion transport"/>
    <property type="evidence" value="ECO:0007669"/>
    <property type="project" value="UniProtKB-KW"/>
</dbReference>
<dbReference type="AlphaFoldDB" id="A0ABD5MQ85"/>
<dbReference type="GO" id="GO:0034220">
    <property type="term" value="P:monoatomic ion transmembrane transport"/>
    <property type="evidence" value="ECO:0007669"/>
    <property type="project" value="UniProtKB-KW"/>
</dbReference>
<keyword evidence="9" id="KW-0407">Ion channel</keyword>
<keyword evidence="5" id="KW-0520">NAD</keyword>
<proteinExistence type="predicted"/>
<keyword evidence="4" id="KW-0630">Potassium</keyword>
<dbReference type="SUPFAM" id="SSF116726">
    <property type="entry name" value="TrkA C-terminal domain-like"/>
    <property type="match status" value="1"/>
</dbReference>
<dbReference type="InterPro" id="IPR006037">
    <property type="entry name" value="RCK_C"/>
</dbReference>
<evidence type="ECO:0000256" key="3">
    <source>
        <dbReference type="ARBA" id="ARBA00022538"/>
    </source>
</evidence>
<keyword evidence="2" id="KW-0813">Transport</keyword>
<dbReference type="PRINTS" id="PR00335">
    <property type="entry name" value="KUPTAKETRKA"/>
</dbReference>
<dbReference type="InterPro" id="IPR050721">
    <property type="entry name" value="Trk_Ktr_HKT_K-transport"/>
</dbReference>
<dbReference type="PROSITE" id="PS51201">
    <property type="entry name" value="RCK_N"/>
    <property type="match status" value="1"/>
</dbReference>
<evidence type="ECO:0000256" key="6">
    <source>
        <dbReference type="ARBA" id="ARBA00023065"/>
    </source>
</evidence>
<comment type="caution">
    <text evidence="9">The sequence shown here is derived from an EMBL/GenBank/DDBJ whole genome shotgun (WGS) entry which is preliminary data.</text>
</comment>
<dbReference type="InterPro" id="IPR036291">
    <property type="entry name" value="NAD(P)-bd_dom_sf"/>
</dbReference>
<keyword evidence="6" id="KW-0406">Ion transport</keyword>
<keyword evidence="10" id="KW-1185">Reference proteome</keyword>
<reference evidence="9" key="1">
    <citation type="submission" date="2024-09" db="EMBL/GenBank/DDBJ databases">
        <authorList>
            <person name="Sun Q."/>
        </authorList>
    </citation>
    <scope>NUCLEOTIDE SEQUENCE [LARGE SCALE GENOMIC DNA]</scope>
    <source>
        <strain evidence="9">JCM 31273</strain>
    </source>
</reference>
<dbReference type="EMBL" id="JBHMAJ010000007">
    <property type="protein sequence ID" value="MFB9824615.1"/>
    <property type="molecule type" value="Genomic_DNA"/>
</dbReference>